<feature type="transmembrane region" description="Helical" evidence="1">
    <location>
        <begin position="16"/>
        <end position="37"/>
    </location>
</feature>
<evidence type="ECO:0000256" key="1">
    <source>
        <dbReference type="PROSITE-ProRule" id="PRU00244"/>
    </source>
</evidence>
<feature type="domain" description="MHYT" evidence="2">
    <location>
        <begin position="14"/>
        <end position="203"/>
    </location>
</feature>
<dbReference type="AlphaFoldDB" id="Q21NE1"/>
<dbReference type="STRING" id="203122.Sde_0524"/>
<organism evidence="3 4">
    <name type="scientific">Saccharophagus degradans (strain 2-40 / ATCC 43961 / DSM 17024)</name>
    <dbReference type="NCBI Taxonomy" id="203122"/>
    <lineage>
        <taxon>Bacteria</taxon>
        <taxon>Pseudomonadati</taxon>
        <taxon>Pseudomonadota</taxon>
        <taxon>Gammaproteobacteria</taxon>
        <taxon>Cellvibrionales</taxon>
        <taxon>Cellvibrionaceae</taxon>
        <taxon>Saccharophagus</taxon>
    </lineage>
</organism>
<dbReference type="KEGG" id="sde:Sde_0524"/>
<dbReference type="InterPro" id="IPR005330">
    <property type="entry name" value="MHYT_dom"/>
</dbReference>
<evidence type="ECO:0000313" key="3">
    <source>
        <dbReference type="EMBL" id="ABD79788.1"/>
    </source>
</evidence>
<evidence type="ECO:0000259" key="2">
    <source>
        <dbReference type="PROSITE" id="PS50924"/>
    </source>
</evidence>
<keyword evidence="1" id="KW-0812">Transmembrane</keyword>
<protein>
    <submittedName>
        <fullName evidence="3">MHYT</fullName>
    </submittedName>
</protein>
<dbReference type="PANTHER" id="PTHR35152">
    <property type="entry name" value="DOMAIN SIGNALLING PROTEIN, PUTATIVE (AFU_ORTHOLOGUE AFUA_5G11310)-RELATED"/>
    <property type="match status" value="1"/>
</dbReference>
<accession>Q21NE1</accession>
<dbReference type="GeneID" id="98612219"/>
<feature type="transmembrane region" description="Helical" evidence="1">
    <location>
        <begin position="182"/>
        <end position="203"/>
    </location>
</feature>
<dbReference type="EMBL" id="CP000282">
    <property type="protein sequence ID" value="ABD79788.1"/>
    <property type="molecule type" value="Genomic_DNA"/>
</dbReference>
<dbReference type="PROSITE" id="PS50924">
    <property type="entry name" value="MHYT"/>
    <property type="match status" value="1"/>
</dbReference>
<sequence length="269" mass="28813">MMEMTEMHTMEASYNWFLVALSFFVAVFGSFTSLQLMRGMRGTEGGAKIAWIISAAFALGGGAIWTMHFIGMIAYETNMPVGYSAGLTALSLIIAVGVVGIGIFLLSKSQNSLLVLLVAGVITGLGVASMHYTGMAAMVMAADMVYDNILFAASIVIAIVAATAALWLAFNLEGNMQMFAASVVMGVAVCGMHYTGMAAVTMVPNGQAIEIESTVAPLTLGLFIFCFSMLLLVLSLIVTLSQLQKRMYEEFDDDDDEEDEEVVSQPIRN</sequence>
<dbReference type="OrthoDB" id="3763366at2"/>
<dbReference type="Proteomes" id="UP000001947">
    <property type="component" value="Chromosome"/>
</dbReference>
<feature type="transmembrane region" description="Helical" evidence="1">
    <location>
        <begin position="215"/>
        <end position="238"/>
    </location>
</feature>
<keyword evidence="4" id="KW-1185">Reference proteome</keyword>
<evidence type="ECO:0000313" key="4">
    <source>
        <dbReference type="Proteomes" id="UP000001947"/>
    </source>
</evidence>
<proteinExistence type="predicted"/>
<gene>
    <name evidence="3" type="ordered locus">Sde_0524</name>
</gene>
<feature type="transmembrane region" description="Helical" evidence="1">
    <location>
        <begin position="49"/>
        <end position="75"/>
    </location>
</feature>
<keyword evidence="1" id="KW-1133">Transmembrane helix</keyword>
<feature type="transmembrane region" description="Helical" evidence="1">
    <location>
        <begin position="81"/>
        <end position="106"/>
    </location>
</feature>
<dbReference type="Pfam" id="PF03707">
    <property type="entry name" value="MHYT"/>
    <property type="match status" value="3"/>
</dbReference>
<dbReference type="eggNOG" id="COG3300">
    <property type="taxonomic scope" value="Bacteria"/>
</dbReference>
<dbReference type="HOGENOM" id="CLU_061170_0_0_6"/>
<feature type="transmembrane region" description="Helical" evidence="1">
    <location>
        <begin position="113"/>
        <end position="137"/>
    </location>
</feature>
<dbReference type="PANTHER" id="PTHR35152:SF1">
    <property type="entry name" value="DOMAIN SIGNALLING PROTEIN, PUTATIVE (AFU_ORTHOLOGUE AFUA_5G11310)-RELATED"/>
    <property type="match status" value="1"/>
</dbReference>
<name>Q21NE1_SACD2</name>
<reference evidence="3 4" key="1">
    <citation type="journal article" date="2008" name="PLoS Genet.">
        <title>Complete genome sequence of the complex carbohydrate-degrading marine bacterium, Saccharophagus degradans strain 2-40 T.</title>
        <authorList>
            <person name="Weiner R.M."/>
            <person name="Taylor L.E.II."/>
            <person name="Henrissat B."/>
            <person name="Hauser L."/>
            <person name="Land M."/>
            <person name="Coutinho P.M."/>
            <person name="Rancurel C."/>
            <person name="Saunders E.H."/>
            <person name="Longmire A.G."/>
            <person name="Zhang H."/>
            <person name="Bayer E.A."/>
            <person name="Gilbert H.J."/>
            <person name="Larimer F."/>
            <person name="Zhulin I.B."/>
            <person name="Ekborg N.A."/>
            <person name="Lamed R."/>
            <person name="Richardson P.M."/>
            <person name="Borovok I."/>
            <person name="Hutcheson S."/>
        </authorList>
    </citation>
    <scope>NUCLEOTIDE SEQUENCE [LARGE SCALE GENOMIC DNA]</scope>
    <source>
        <strain evidence="4">2-40 / ATCC 43961 / DSM 17024</strain>
    </source>
</reference>
<feature type="transmembrane region" description="Helical" evidence="1">
    <location>
        <begin position="149"/>
        <end position="170"/>
    </location>
</feature>
<keyword evidence="1" id="KW-0472">Membrane</keyword>
<dbReference type="RefSeq" id="WP_011467009.1">
    <property type="nucleotide sequence ID" value="NC_007912.1"/>
</dbReference>
<dbReference type="GO" id="GO:0016020">
    <property type="term" value="C:membrane"/>
    <property type="evidence" value="ECO:0007669"/>
    <property type="project" value="UniProtKB-UniRule"/>
</dbReference>